<dbReference type="EMBL" id="JAPFQI010000035">
    <property type="protein sequence ID" value="MCW8088364.1"/>
    <property type="molecule type" value="Genomic_DNA"/>
</dbReference>
<proteinExistence type="predicted"/>
<dbReference type="Gene3D" id="3.40.190.150">
    <property type="entry name" value="Bordetella uptake gene, domain 1"/>
    <property type="match status" value="1"/>
</dbReference>
<comment type="caution">
    <text evidence="1">The sequence shown here is derived from an EMBL/GenBank/DDBJ whole genome shotgun (WGS) entry which is preliminary data.</text>
</comment>
<keyword evidence="2" id="KW-1185">Reference proteome</keyword>
<name>A0ABT3P1R5_9PROT</name>
<accession>A0ABT3P1R5</accession>
<evidence type="ECO:0000313" key="1">
    <source>
        <dbReference type="EMBL" id="MCW8088364.1"/>
    </source>
</evidence>
<reference evidence="1 2" key="1">
    <citation type="submission" date="2022-10" db="EMBL/GenBank/DDBJ databases">
        <title>Roseococcus glaciei nov., sp. nov., isolated from glacier.</title>
        <authorList>
            <person name="Liu Q."/>
            <person name="Xin Y.-H."/>
        </authorList>
    </citation>
    <scope>NUCLEOTIDE SEQUENCE [LARGE SCALE GENOMIC DNA]</scope>
    <source>
        <strain evidence="1 2">MDT2-1-1</strain>
    </source>
</reference>
<protein>
    <recommendedName>
        <fullName evidence="3">Tripartite tricarboxylate transporter substrate binding protein</fullName>
    </recommendedName>
</protein>
<evidence type="ECO:0008006" key="3">
    <source>
        <dbReference type="Google" id="ProtNLM"/>
    </source>
</evidence>
<sequence length="54" mass="6017">MASVGEAPVAERLLTAGVTAWTGPNTPETTREFLQSEVRKYQEVVQRTGVRLER</sequence>
<gene>
    <name evidence="1" type="ORF">OF850_22545</name>
</gene>
<dbReference type="Proteomes" id="UP001526430">
    <property type="component" value="Unassembled WGS sequence"/>
</dbReference>
<evidence type="ECO:0000313" key="2">
    <source>
        <dbReference type="Proteomes" id="UP001526430"/>
    </source>
</evidence>
<dbReference type="InterPro" id="IPR042100">
    <property type="entry name" value="Bug_dom1"/>
</dbReference>
<organism evidence="1 2">
    <name type="scientific">Sabulicella glaciei</name>
    <dbReference type="NCBI Taxonomy" id="2984948"/>
    <lineage>
        <taxon>Bacteria</taxon>
        <taxon>Pseudomonadati</taxon>
        <taxon>Pseudomonadota</taxon>
        <taxon>Alphaproteobacteria</taxon>
        <taxon>Acetobacterales</taxon>
        <taxon>Acetobacteraceae</taxon>
        <taxon>Sabulicella</taxon>
    </lineage>
</organism>